<dbReference type="Proteomes" id="UP000559404">
    <property type="component" value="Unassembled WGS sequence"/>
</dbReference>
<name>A0A838XUK4_9HYPH</name>
<reference evidence="1 2" key="1">
    <citation type="submission" date="2020-07" db="EMBL/GenBank/DDBJ databases">
        <authorList>
            <person name="Li M."/>
        </authorList>
    </citation>
    <scope>NUCLEOTIDE SEQUENCE [LARGE SCALE GENOMIC DNA]</scope>
    <source>
        <strain evidence="1 2">DSM 23284</strain>
    </source>
</reference>
<sequence>MPTTDLNVSPGTIFENLQFGAMGHLEVLYDNRFGALLDVAYMDLGSGRTFPAAGGTVDASVKQLVTEGFFGYRFWSEDRNWAEAYAGGRWWYNQLSVNASVPGNSFSRTITEQWVDPVIGVRGQYFLSDTWSLYGSGNIGGFGLVSEFTWGAQAGVGYHFNESWALHLQYKAIGVNYDNGKSGRSAFSYDTITHGPLLGVAFSF</sequence>
<comment type="caution">
    <text evidence="1">The sequence shown here is derived from an EMBL/GenBank/DDBJ whole genome shotgun (WGS) entry which is preliminary data.</text>
</comment>
<dbReference type="InterPro" id="IPR011250">
    <property type="entry name" value="OMP/PagP_B-barrel"/>
</dbReference>
<organism evidence="1 2">
    <name type="scientific">Stappia taiwanensis</name>
    <dbReference type="NCBI Taxonomy" id="992267"/>
    <lineage>
        <taxon>Bacteria</taxon>
        <taxon>Pseudomonadati</taxon>
        <taxon>Pseudomonadota</taxon>
        <taxon>Alphaproteobacteria</taxon>
        <taxon>Hyphomicrobiales</taxon>
        <taxon>Stappiaceae</taxon>
        <taxon>Stappia</taxon>
    </lineage>
</organism>
<dbReference type="AlphaFoldDB" id="A0A838XUK4"/>
<evidence type="ECO:0000313" key="2">
    <source>
        <dbReference type="Proteomes" id="UP000559404"/>
    </source>
</evidence>
<proteinExistence type="predicted"/>
<protein>
    <recommendedName>
        <fullName evidence="3">Outer membrane protein beta-barrel domain-containing protein</fullName>
    </recommendedName>
</protein>
<evidence type="ECO:0008006" key="3">
    <source>
        <dbReference type="Google" id="ProtNLM"/>
    </source>
</evidence>
<evidence type="ECO:0000313" key="1">
    <source>
        <dbReference type="EMBL" id="MBA4613397.1"/>
    </source>
</evidence>
<dbReference type="SUPFAM" id="SSF56925">
    <property type="entry name" value="OMPA-like"/>
    <property type="match status" value="1"/>
</dbReference>
<dbReference type="RefSeq" id="WP_181761593.1">
    <property type="nucleotide sequence ID" value="NZ_BMCR01000001.1"/>
</dbReference>
<accession>A0A838XUK4</accession>
<reference evidence="1 2" key="2">
    <citation type="submission" date="2020-08" db="EMBL/GenBank/DDBJ databases">
        <title>Stappia taiwanensis sp. nov., isolated from a coastal thermal spring.</title>
        <authorList>
            <person name="Kampfer P."/>
        </authorList>
    </citation>
    <scope>NUCLEOTIDE SEQUENCE [LARGE SCALE GENOMIC DNA]</scope>
    <source>
        <strain evidence="1 2">DSM 23284</strain>
    </source>
</reference>
<keyword evidence="2" id="KW-1185">Reference proteome</keyword>
<dbReference type="EMBL" id="JACEON010000018">
    <property type="protein sequence ID" value="MBA4613397.1"/>
    <property type="molecule type" value="Genomic_DNA"/>
</dbReference>
<gene>
    <name evidence="1" type="ORF">H1W37_17185</name>
</gene>
<dbReference type="Gene3D" id="2.40.160.20">
    <property type="match status" value="1"/>
</dbReference>